<sequence>MSKVAVVISFTPAAVMIGFMYVLNASSKFRSDSMSTPTFTSGPKKSCPLNPVANV</sequence>
<feature type="compositionally biased region" description="Polar residues" evidence="1">
    <location>
        <begin position="32"/>
        <end position="43"/>
    </location>
</feature>
<feature type="transmembrane region" description="Helical" evidence="2">
    <location>
        <begin position="6"/>
        <end position="24"/>
    </location>
</feature>
<gene>
    <name evidence="3" type="ORF">UFOPK1446_00337</name>
</gene>
<protein>
    <submittedName>
        <fullName evidence="3">Unannotated protein</fullName>
    </submittedName>
</protein>
<reference evidence="3" key="1">
    <citation type="submission" date="2020-05" db="EMBL/GenBank/DDBJ databases">
        <authorList>
            <person name="Chiriac C."/>
            <person name="Salcher M."/>
            <person name="Ghai R."/>
            <person name="Kavagutti S V."/>
        </authorList>
    </citation>
    <scope>NUCLEOTIDE SEQUENCE</scope>
</reference>
<accession>A0A6J6BKI3</accession>
<proteinExistence type="predicted"/>
<dbReference type="EMBL" id="CAEZSO010000047">
    <property type="protein sequence ID" value="CAB4539640.1"/>
    <property type="molecule type" value="Genomic_DNA"/>
</dbReference>
<keyword evidence="2" id="KW-0472">Membrane</keyword>
<keyword evidence="2" id="KW-1133">Transmembrane helix</keyword>
<evidence type="ECO:0000256" key="1">
    <source>
        <dbReference type="SAM" id="MobiDB-lite"/>
    </source>
</evidence>
<organism evidence="3">
    <name type="scientific">freshwater metagenome</name>
    <dbReference type="NCBI Taxonomy" id="449393"/>
    <lineage>
        <taxon>unclassified sequences</taxon>
        <taxon>metagenomes</taxon>
        <taxon>ecological metagenomes</taxon>
    </lineage>
</organism>
<keyword evidence="2" id="KW-0812">Transmembrane</keyword>
<name>A0A6J6BKI3_9ZZZZ</name>
<dbReference type="AlphaFoldDB" id="A0A6J6BKI3"/>
<evidence type="ECO:0000256" key="2">
    <source>
        <dbReference type="SAM" id="Phobius"/>
    </source>
</evidence>
<evidence type="ECO:0000313" key="3">
    <source>
        <dbReference type="EMBL" id="CAB4539640.1"/>
    </source>
</evidence>
<feature type="region of interest" description="Disordered" evidence="1">
    <location>
        <begin position="32"/>
        <end position="55"/>
    </location>
</feature>